<evidence type="ECO:0000313" key="1">
    <source>
        <dbReference type="EMBL" id="MBK7424875.1"/>
    </source>
</evidence>
<evidence type="ECO:0000313" key="2">
    <source>
        <dbReference type="Proteomes" id="UP000886602"/>
    </source>
</evidence>
<name>A0A9D7FGR9_9RHOO</name>
<protein>
    <submittedName>
        <fullName evidence="1">Uncharacterized protein</fullName>
    </submittedName>
</protein>
<accession>A0A9D7FGR9</accession>
<proteinExistence type="predicted"/>
<reference evidence="1" key="1">
    <citation type="submission" date="2020-10" db="EMBL/GenBank/DDBJ databases">
        <title>Connecting structure to function with the recovery of over 1000 high-quality activated sludge metagenome-assembled genomes encoding full-length rRNA genes using long-read sequencing.</title>
        <authorList>
            <person name="Singleton C.M."/>
            <person name="Petriglieri F."/>
            <person name="Kristensen J.M."/>
            <person name="Kirkegaard R.H."/>
            <person name="Michaelsen T.Y."/>
            <person name="Andersen M.H."/>
            <person name="Karst S.M."/>
            <person name="Dueholm M.S."/>
            <person name="Nielsen P.H."/>
            <person name="Albertsen M."/>
        </authorList>
    </citation>
    <scope>NUCLEOTIDE SEQUENCE</scope>
    <source>
        <strain evidence="1">EsbW_18-Q3-R4-48_MAXAC.044</strain>
    </source>
</reference>
<dbReference type="EMBL" id="JADJNC010000059">
    <property type="protein sequence ID" value="MBK7424875.1"/>
    <property type="molecule type" value="Genomic_DNA"/>
</dbReference>
<comment type="caution">
    <text evidence="1">The sequence shown here is derived from an EMBL/GenBank/DDBJ whole genome shotgun (WGS) entry which is preliminary data.</text>
</comment>
<gene>
    <name evidence="1" type="ORF">IPJ48_18345</name>
</gene>
<organism evidence="1 2">
    <name type="scientific">Candidatus Propionivibrio dominans</name>
    <dbReference type="NCBI Taxonomy" id="2954373"/>
    <lineage>
        <taxon>Bacteria</taxon>
        <taxon>Pseudomonadati</taxon>
        <taxon>Pseudomonadota</taxon>
        <taxon>Betaproteobacteria</taxon>
        <taxon>Rhodocyclales</taxon>
        <taxon>Rhodocyclaceae</taxon>
        <taxon>Propionivibrio</taxon>
    </lineage>
</organism>
<sequence length="66" mass="7080">MTHPVTAAVRVFLEEQVSQAQVDWVNGVFTGASMEETVQLNSEAIGKVRALALISSLEYGDLEGSV</sequence>
<dbReference type="AlphaFoldDB" id="A0A9D7FGR9"/>
<dbReference type="Proteomes" id="UP000886602">
    <property type="component" value="Unassembled WGS sequence"/>
</dbReference>